<dbReference type="Proteomes" id="UP001164929">
    <property type="component" value="Chromosome 2"/>
</dbReference>
<evidence type="ECO:0000256" key="8">
    <source>
        <dbReference type="SAM" id="Phobius"/>
    </source>
</evidence>
<evidence type="ECO:0000256" key="6">
    <source>
        <dbReference type="ARBA" id="ARBA00023065"/>
    </source>
</evidence>
<keyword evidence="5 8" id="KW-1133">Transmembrane helix</keyword>
<feature type="transmembrane region" description="Helical" evidence="8">
    <location>
        <begin position="388"/>
        <end position="408"/>
    </location>
</feature>
<feature type="transmembrane region" description="Helical" evidence="8">
    <location>
        <begin position="218"/>
        <end position="238"/>
    </location>
</feature>
<dbReference type="HAMAP" id="MF_00221">
    <property type="entry name" value="NRAMP"/>
    <property type="match status" value="1"/>
</dbReference>
<dbReference type="PRINTS" id="PR00447">
    <property type="entry name" value="NATRESASSCMP"/>
</dbReference>
<feature type="transmembrane region" description="Helical" evidence="8">
    <location>
        <begin position="145"/>
        <end position="166"/>
    </location>
</feature>
<dbReference type="EMBL" id="JAQIZT010000002">
    <property type="protein sequence ID" value="KAJ7006588.1"/>
    <property type="molecule type" value="Genomic_DNA"/>
</dbReference>
<dbReference type="NCBIfam" id="NF037982">
    <property type="entry name" value="Nramp_1"/>
    <property type="match status" value="1"/>
</dbReference>
<dbReference type="PANTHER" id="PTHR11706">
    <property type="entry name" value="SOLUTE CARRIER PROTEIN FAMILY 11 MEMBER"/>
    <property type="match status" value="1"/>
</dbReference>
<evidence type="ECO:0000256" key="2">
    <source>
        <dbReference type="ARBA" id="ARBA00009965"/>
    </source>
</evidence>
<keyword evidence="10" id="KW-1185">Reference proteome</keyword>
<evidence type="ECO:0000256" key="3">
    <source>
        <dbReference type="ARBA" id="ARBA00022448"/>
    </source>
</evidence>
<evidence type="ECO:0000313" key="10">
    <source>
        <dbReference type="Proteomes" id="UP001164929"/>
    </source>
</evidence>
<gene>
    <name evidence="9" type="ORF">NC653_005828</name>
</gene>
<keyword evidence="4 8" id="KW-0812">Transmembrane</keyword>
<comment type="similarity">
    <text evidence="2">Belongs to the NRAMP (TC 2.A.55) family.</text>
</comment>
<dbReference type="GO" id="GO:0034755">
    <property type="term" value="P:iron ion transmembrane transport"/>
    <property type="evidence" value="ECO:0007669"/>
    <property type="project" value="TreeGrafter"/>
</dbReference>
<feature type="transmembrane region" description="Helical" evidence="8">
    <location>
        <begin position="115"/>
        <end position="133"/>
    </location>
</feature>
<feature type="transmembrane region" description="Helical" evidence="8">
    <location>
        <begin position="259"/>
        <end position="283"/>
    </location>
</feature>
<feature type="transmembrane region" description="Helical" evidence="8">
    <location>
        <begin position="481"/>
        <end position="503"/>
    </location>
</feature>
<protein>
    <submittedName>
        <fullName evidence="9">Metal transporter Nramp5-like isoform X1</fullName>
    </submittedName>
</protein>
<comment type="subcellular location">
    <subcellularLocation>
        <location evidence="1">Membrane</location>
        <topology evidence="1">Multi-pass membrane protein</topology>
    </subcellularLocation>
</comment>
<keyword evidence="3" id="KW-0813">Transport</keyword>
<dbReference type="AlphaFoldDB" id="A0AAD6RD64"/>
<sequence length="554" mass="60104">MASSQQEQQVCEIAPVSPANSNPTAALNLDGLSPPCIDDYDQQSFARLVNILTVPCELLAVETDLQAGANHGYELLWVILIGLIFALIIQSLAANLGVSTGRHLAELCKAEYPKYVRWSLWLLAEAAVIAADIPEVIGTAFALNILFHIPVWAGVLMTGLSTLLLLGLQKYGIRKLELLISAMVFTMAACFFGELSYVKPPASGVLKGMFIPKLSGQGATGDAIALLGALVMPHNLFLHSALVLSRKVPNSVRGINDACRYFLIESGFALFVAFLINVSIVSVSGTVCLAENLSPENADQCGDLTLKGASFLLKNALGKSSSTIYAIALLASGQSSTITGTYAGQYIMQGFLDLKMRKWLRNLMTRCIAILPSLFVSIIGGSSGASRLIIIASMILSFELPFALIPLLKFSSSNPKMGPHKNSIYWNMLPQRLTHRSFTFLQIIVISWTLGLMIIGINVYYLSTGFVGWLTHNNLPKAGNVIIGIIVFPLMAIYILAIIYLTFRKDTAVTYIEPVKNDPNLEANMENGQGKSNQEMALGRVPYREDLADVPLPE</sequence>
<evidence type="ECO:0000256" key="5">
    <source>
        <dbReference type="ARBA" id="ARBA00022989"/>
    </source>
</evidence>
<organism evidence="9 10">
    <name type="scientific">Populus alba x Populus x berolinensis</name>
    <dbReference type="NCBI Taxonomy" id="444605"/>
    <lineage>
        <taxon>Eukaryota</taxon>
        <taxon>Viridiplantae</taxon>
        <taxon>Streptophyta</taxon>
        <taxon>Embryophyta</taxon>
        <taxon>Tracheophyta</taxon>
        <taxon>Spermatophyta</taxon>
        <taxon>Magnoliopsida</taxon>
        <taxon>eudicotyledons</taxon>
        <taxon>Gunneridae</taxon>
        <taxon>Pentapetalae</taxon>
        <taxon>rosids</taxon>
        <taxon>fabids</taxon>
        <taxon>Malpighiales</taxon>
        <taxon>Salicaceae</taxon>
        <taxon>Saliceae</taxon>
        <taxon>Populus</taxon>
    </lineage>
</organism>
<feature type="transmembrane region" description="Helical" evidence="8">
    <location>
        <begin position="323"/>
        <end position="343"/>
    </location>
</feature>
<evidence type="ECO:0000313" key="9">
    <source>
        <dbReference type="EMBL" id="KAJ7006588.1"/>
    </source>
</evidence>
<evidence type="ECO:0000256" key="4">
    <source>
        <dbReference type="ARBA" id="ARBA00022692"/>
    </source>
</evidence>
<feature type="transmembrane region" description="Helical" evidence="8">
    <location>
        <begin position="438"/>
        <end position="461"/>
    </location>
</feature>
<dbReference type="GO" id="GO:0015086">
    <property type="term" value="F:cadmium ion transmembrane transporter activity"/>
    <property type="evidence" value="ECO:0007669"/>
    <property type="project" value="TreeGrafter"/>
</dbReference>
<proteinExistence type="inferred from homology"/>
<keyword evidence="6" id="KW-0406">Ion transport</keyword>
<evidence type="ECO:0000256" key="1">
    <source>
        <dbReference type="ARBA" id="ARBA00004141"/>
    </source>
</evidence>
<evidence type="ECO:0000256" key="7">
    <source>
        <dbReference type="ARBA" id="ARBA00023136"/>
    </source>
</evidence>
<feature type="transmembrane region" description="Helical" evidence="8">
    <location>
        <begin position="178"/>
        <end position="198"/>
    </location>
</feature>
<dbReference type="PANTHER" id="PTHR11706:SF77">
    <property type="entry name" value="METAL TRANSPORTER NRAMP5"/>
    <property type="match status" value="1"/>
</dbReference>
<dbReference type="GO" id="GO:0005384">
    <property type="term" value="F:manganese ion transmembrane transporter activity"/>
    <property type="evidence" value="ECO:0007669"/>
    <property type="project" value="TreeGrafter"/>
</dbReference>
<dbReference type="InterPro" id="IPR001046">
    <property type="entry name" value="NRAMP_fam"/>
</dbReference>
<dbReference type="GO" id="GO:0005886">
    <property type="term" value="C:plasma membrane"/>
    <property type="evidence" value="ECO:0007669"/>
    <property type="project" value="TreeGrafter"/>
</dbReference>
<keyword evidence="7 8" id="KW-0472">Membrane</keyword>
<accession>A0AAD6RD64</accession>
<feature type="transmembrane region" description="Helical" evidence="8">
    <location>
        <begin position="75"/>
        <end position="94"/>
    </location>
</feature>
<reference evidence="9" key="1">
    <citation type="journal article" date="2023" name="Mol. Ecol. Resour.">
        <title>Chromosome-level genome assembly of a triploid poplar Populus alba 'Berolinensis'.</title>
        <authorList>
            <person name="Chen S."/>
            <person name="Yu Y."/>
            <person name="Wang X."/>
            <person name="Wang S."/>
            <person name="Zhang T."/>
            <person name="Zhou Y."/>
            <person name="He R."/>
            <person name="Meng N."/>
            <person name="Wang Y."/>
            <person name="Liu W."/>
            <person name="Liu Z."/>
            <person name="Liu J."/>
            <person name="Guo Q."/>
            <person name="Huang H."/>
            <person name="Sederoff R.R."/>
            <person name="Wang G."/>
            <person name="Qu G."/>
            <person name="Chen S."/>
        </authorList>
    </citation>
    <scope>NUCLEOTIDE SEQUENCE</scope>
    <source>
        <strain evidence="9">SC-2020</strain>
    </source>
</reference>
<dbReference type="Pfam" id="PF01566">
    <property type="entry name" value="Nramp"/>
    <property type="match status" value="1"/>
</dbReference>
<feature type="transmembrane region" description="Helical" evidence="8">
    <location>
        <begin position="363"/>
        <end position="382"/>
    </location>
</feature>
<dbReference type="NCBIfam" id="TIGR01197">
    <property type="entry name" value="nramp"/>
    <property type="match status" value="1"/>
</dbReference>
<name>A0AAD6RD64_9ROSI</name>
<comment type="caution">
    <text evidence="9">The sequence shown here is derived from an EMBL/GenBank/DDBJ whole genome shotgun (WGS) entry which is preliminary data.</text>
</comment>